<dbReference type="eggNOG" id="ENOG5033URT">
    <property type="taxonomic scope" value="Bacteria"/>
</dbReference>
<dbReference type="STRING" id="553175.POREN0001_0180"/>
<dbReference type="SMART" id="SM00635">
    <property type="entry name" value="BID_2"/>
    <property type="match status" value="1"/>
</dbReference>
<dbReference type="InterPro" id="IPR003343">
    <property type="entry name" value="Big_2"/>
</dbReference>
<evidence type="ECO:0000313" key="2">
    <source>
        <dbReference type="EMBL" id="EEN82645.1"/>
    </source>
</evidence>
<organism evidence="2 3">
    <name type="scientific">Porphyromonas endodontalis (strain ATCC 35406 / DSM 24491 / JCM 8526 / CCUG 16442 / BCRC 14492 / NCTC 13058 / HG 370)</name>
    <name type="common">Bacteroides endodontalis</name>
    <dbReference type="NCBI Taxonomy" id="553175"/>
    <lineage>
        <taxon>Bacteria</taxon>
        <taxon>Pseudomonadati</taxon>
        <taxon>Bacteroidota</taxon>
        <taxon>Bacteroidia</taxon>
        <taxon>Bacteroidales</taxon>
        <taxon>Porphyromonadaceae</taxon>
        <taxon>Porphyromonas</taxon>
    </lineage>
</organism>
<keyword evidence="3" id="KW-1185">Reference proteome</keyword>
<name>C3JAE4_POREA</name>
<gene>
    <name evidence="2" type="ORF">POREN0001_0180</name>
</gene>
<dbReference type="Gene3D" id="2.60.40.1080">
    <property type="match status" value="1"/>
</dbReference>
<comment type="caution">
    <text evidence="2">The sequence shown here is derived from an EMBL/GenBank/DDBJ whole genome shotgun (WGS) entry which is preliminary data.</text>
</comment>
<proteinExistence type="predicted"/>
<evidence type="ECO:0000259" key="1">
    <source>
        <dbReference type="SMART" id="SM00635"/>
    </source>
</evidence>
<dbReference type="SUPFAM" id="SSF49373">
    <property type="entry name" value="Invasin/intimin cell-adhesion fragments"/>
    <property type="match status" value="1"/>
</dbReference>
<dbReference type="AlphaFoldDB" id="C3JAE4"/>
<dbReference type="Pfam" id="PF02368">
    <property type="entry name" value="Big_2"/>
    <property type="match status" value="1"/>
</dbReference>
<dbReference type="Proteomes" id="UP000004295">
    <property type="component" value="Unassembled WGS sequence"/>
</dbReference>
<accession>C3JAE4</accession>
<feature type="domain" description="BIG2" evidence="1">
    <location>
        <begin position="31"/>
        <end position="107"/>
    </location>
</feature>
<sequence length="400" mass="44899">MNYLTSLLLLVVGFMGFQSCDNGNKPQPPIVEETLSITPKEASIKVGESLTIKVLLGQKEVTSQAAFSTTPADIISISKEGKITALKVGKATLKATYNGKEAEATITVTKKEEDGPQPELMMPYLRWFDSAEELIAFETARGNIPAEKDESMQYYSFQTKSKKMPVIKYIVGQSIQIDLTPEVAQSEELKSFLEKNGFIYGSNDWTPKFMNLMTDKYKTVTGFIYVEYPGVGTFLGFNLKEPTFETLPFPLLDWNASEDAIKKFEENAGRKYLEQRIDELGRKEIIYGSQKLGEEYEEMFIARYLMKEGKLVKVLLQVTPANYIIKPAGEGFGIMGAFDTYVKGLGYTISKTGDKKNLYSHAEKGNKFTLGQWTIKMKDGRKRIFASMNFVPLDGPDVID</sequence>
<dbReference type="InterPro" id="IPR008964">
    <property type="entry name" value="Invasin/intimin_cell_adhesion"/>
</dbReference>
<reference evidence="2 3" key="1">
    <citation type="submission" date="2009-04" db="EMBL/GenBank/DDBJ databases">
        <authorList>
            <person name="Sebastian Y."/>
            <person name="Madupu R."/>
            <person name="Durkin A.S."/>
            <person name="Torralba M."/>
            <person name="Methe B."/>
            <person name="Sutton G.G."/>
            <person name="Strausberg R.L."/>
            <person name="Nelson K.E."/>
        </authorList>
    </citation>
    <scope>NUCLEOTIDE SEQUENCE [LARGE SCALE GENOMIC DNA]</scope>
    <source>
        <strain evidence="3">ATCC 35406 / BCRC 14492 / JCM 8526 / NCTC 13058 / HG 370</strain>
    </source>
</reference>
<protein>
    <submittedName>
        <fullName evidence="2">Bacterial group 2 Ig-like protein</fullName>
    </submittedName>
</protein>
<evidence type="ECO:0000313" key="3">
    <source>
        <dbReference type="Proteomes" id="UP000004295"/>
    </source>
</evidence>
<dbReference type="EMBL" id="ACNN01000020">
    <property type="protein sequence ID" value="EEN82645.1"/>
    <property type="molecule type" value="Genomic_DNA"/>
</dbReference>